<dbReference type="Gene3D" id="1.10.150.240">
    <property type="entry name" value="Putative phosphatase, domain 2"/>
    <property type="match status" value="1"/>
</dbReference>
<dbReference type="InterPro" id="IPR051806">
    <property type="entry name" value="HAD-like_SPP"/>
</dbReference>
<gene>
    <name evidence="1" type="ORF">QNM18_11600</name>
</gene>
<keyword evidence="1" id="KW-0378">Hydrolase</keyword>
<dbReference type="PANTHER" id="PTHR43481">
    <property type="entry name" value="FRUCTOSE-1-PHOSPHATE PHOSPHATASE"/>
    <property type="match status" value="1"/>
</dbReference>
<dbReference type="SFLD" id="SFLDS00003">
    <property type="entry name" value="Haloacid_Dehalogenase"/>
    <property type="match status" value="1"/>
</dbReference>
<dbReference type="InterPro" id="IPR023214">
    <property type="entry name" value="HAD_sf"/>
</dbReference>
<dbReference type="Proteomes" id="UP001231915">
    <property type="component" value="Unassembled WGS sequence"/>
</dbReference>
<name>A0ABT7EKX7_9GAMM</name>
<evidence type="ECO:0000313" key="1">
    <source>
        <dbReference type="EMBL" id="MDK2595693.1"/>
    </source>
</evidence>
<evidence type="ECO:0000313" key="2">
    <source>
        <dbReference type="Proteomes" id="UP001231915"/>
    </source>
</evidence>
<dbReference type="GO" id="GO:0016787">
    <property type="term" value="F:hydrolase activity"/>
    <property type="evidence" value="ECO:0007669"/>
    <property type="project" value="UniProtKB-KW"/>
</dbReference>
<keyword evidence="2" id="KW-1185">Reference proteome</keyword>
<dbReference type="SFLD" id="SFLDG01129">
    <property type="entry name" value="C1.5:_HAD__Beta-PGM__Phosphata"/>
    <property type="match status" value="1"/>
</dbReference>
<dbReference type="NCBIfam" id="TIGR01509">
    <property type="entry name" value="HAD-SF-IA-v3"/>
    <property type="match status" value="1"/>
</dbReference>
<dbReference type="InterPro" id="IPR041492">
    <property type="entry name" value="HAD_2"/>
</dbReference>
<accession>A0ABT7EKX7</accession>
<comment type="caution">
    <text evidence="1">The sequence shown here is derived from an EMBL/GenBank/DDBJ whole genome shotgun (WGS) entry which is preliminary data.</text>
</comment>
<sequence>MELFCDLSNYQGIIFDMDGTLVDSDKAIAKAIAPWCQIHHLDLETVLKDGRGVRFEDYIRQHLPHLDIHQETKNLEGAEATFATYVCEIAGATRFIAHLHERQIPWVLATSADRENALQRMQHCGLPRPAYLVGAEDVQNGKPDPEPFISAAKKLGLSCRDCVVFEDSDAGVQGALAAGCDVVVVGRFCQLDHPNIVARVIDYRSWNIELSQGKQAC</sequence>
<dbReference type="Pfam" id="PF13419">
    <property type="entry name" value="HAD_2"/>
    <property type="match status" value="1"/>
</dbReference>
<protein>
    <submittedName>
        <fullName evidence="1">HAD-IA family hydrolase</fullName>
    </submittedName>
</protein>
<dbReference type="EMBL" id="JASJUT010000004">
    <property type="protein sequence ID" value="MDK2595693.1"/>
    <property type="molecule type" value="Genomic_DNA"/>
</dbReference>
<dbReference type="SUPFAM" id="SSF56784">
    <property type="entry name" value="HAD-like"/>
    <property type="match status" value="1"/>
</dbReference>
<dbReference type="InterPro" id="IPR006439">
    <property type="entry name" value="HAD-SF_hydro_IA"/>
</dbReference>
<dbReference type="InterPro" id="IPR036412">
    <property type="entry name" value="HAD-like_sf"/>
</dbReference>
<dbReference type="PANTHER" id="PTHR43481:SF4">
    <property type="entry name" value="GLYCEROL-1-PHOSPHATE PHOSPHOHYDROLASE 1-RELATED"/>
    <property type="match status" value="1"/>
</dbReference>
<organism evidence="1 2">
    <name type="scientific">Pseudoalteromonas obscura</name>
    <dbReference type="NCBI Taxonomy" id="3048491"/>
    <lineage>
        <taxon>Bacteria</taxon>
        <taxon>Pseudomonadati</taxon>
        <taxon>Pseudomonadota</taxon>
        <taxon>Gammaproteobacteria</taxon>
        <taxon>Alteromonadales</taxon>
        <taxon>Pseudoalteromonadaceae</taxon>
        <taxon>Pseudoalteromonas</taxon>
    </lineage>
</organism>
<dbReference type="InterPro" id="IPR023198">
    <property type="entry name" value="PGP-like_dom2"/>
</dbReference>
<reference evidence="1 2" key="1">
    <citation type="submission" date="2023-05" db="EMBL/GenBank/DDBJ databases">
        <title>Pseudoalteromonas ardens sp. nov., Pseudoalteromonas obscura sp. nov., and Pseudoalteromonas umbrosa sp. nov., isolated from the coral Montipora capitata.</title>
        <authorList>
            <person name="Thomas E.M."/>
            <person name="Smith E.M."/>
            <person name="Papke E."/>
            <person name="Shlafstein M.D."/>
            <person name="Oline D.K."/>
            <person name="Videau P."/>
            <person name="Saw J.H."/>
            <person name="Strangman W.K."/>
            <person name="Ushijima B."/>
        </authorList>
    </citation>
    <scope>NUCLEOTIDE SEQUENCE [LARGE SCALE GENOMIC DNA]</scope>
    <source>
        <strain evidence="1 2">P94</strain>
    </source>
</reference>
<dbReference type="RefSeq" id="WP_284137317.1">
    <property type="nucleotide sequence ID" value="NZ_JASJUT010000004.1"/>
</dbReference>
<dbReference type="Gene3D" id="3.40.50.1000">
    <property type="entry name" value="HAD superfamily/HAD-like"/>
    <property type="match status" value="1"/>
</dbReference>
<proteinExistence type="predicted"/>